<gene>
    <name evidence="2" type="ORF">Fcan01_27806</name>
</gene>
<evidence type="ECO:0000313" key="3">
    <source>
        <dbReference type="Proteomes" id="UP000198287"/>
    </source>
</evidence>
<protein>
    <submittedName>
        <fullName evidence="2">Uncharacterized protein</fullName>
    </submittedName>
</protein>
<dbReference type="Proteomes" id="UP000198287">
    <property type="component" value="Unassembled WGS sequence"/>
</dbReference>
<organism evidence="2 3">
    <name type="scientific">Folsomia candida</name>
    <name type="common">Springtail</name>
    <dbReference type="NCBI Taxonomy" id="158441"/>
    <lineage>
        <taxon>Eukaryota</taxon>
        <taxon>Metazoa</taxon>
        <taxon>Ecdysozoa</taxon>
        <taxon>Arthropoda</taxon>
        <taxon>Hexapoda</taxon>
        <taxon>Collembola</taxon>
        <taxon>Entomobryomorpha</taxon>
        <taxon>Isotomoidea</taxon>
        <taxon>Isotomidae</taxon>
        <taxon>Proisotominae</taxon>
        <taxon>Folsomia</taxon>
    </lineage>
</organism>
<feature type="compositionally biased region" description="Low complexity" evidence="1">
    <location>
        <begin position="152"/>
        <end position="174"/>
    </location>
</feature>
<evidence type="ECO:0000313" key="2">
    <source>
        <dbReference type="EMBL" id="OXA37447.1"/>
    </source>
</evidence>
<feature type="compositionally biased region" description="Polar residues" evidence="1">
    <location>
        <begin position="252"/>
        <end position="265"/>
    </location>
</feature>
<feature type="region of interest" description="Disordered" evidence="1">
    <location>
        <begin position="107"/>
        <end position="265"/>
    </location>
</feature>
<feature type="region of interest" description="Disordered" evidence="1">
    <location>
        <begin position="1"/>
        <end position="21"/>
    </location>
</feature>
<keyword evidence="3" id="KW-1185">Reference proteome</keyword>
<feature type="compositionally biased region" description="Low complexity" evidence="1">
    <location>
        <begin position="109"/>
        <end position="143"/>
    </location>
</feature>
<reference evidence="2 3" key="1">
    <citation type="submission" date="2015-12" db="EMBL/GenBank/DDBJ databases">
        <title>The genome of Folsomia candida.</title>
        <authorList>
            <person name="Faddeeva A."/>
            <person name="Derks M.F."/>
            <person name="Anvar Y."/>
            <person name="Smit S."/>
            <person name="Van Straalen N."/>
            <person name="Roelofs D."/>
        </authorList>
    </citation>
    <scope>NUCLEOTIDE SEQUENCE [LARGE SCALE GENOMIC DNA]</scope>
    <source>
        <strain evidence="2 3">VU population</strain>
        <tissue evidence="2">Whole body</tissue>
    </source>
</reference>
<evidence type="ECO:0000256" key="1">
    <source>
        <dbReference type="SAM" id="MobiDB-lite"/>
    </source>
</evidence>
<sequence length="351" mass="38312">MVNTRRSSSSKKDVQEPLSSIQKSISAGHKFTFQRRVFTNKRRLKTLKFIATAKHNPAKFGLYGSTRWFESLVTYLEEPGIILVENARCWIRQHNDVFVNAQYRDKEGTSSASPATSASSPESKAVSASSTEAATSSPESKAALESSTEMFASSPAPKADSPSSTEASGSSPASKVALTPSTDEVSSSMEITPVSPSVASCGDQDSSTMSRSPVSQTTVTSSSSPESLLPELRNIDIDAVFSSIGRTPPPQQSRSNFSSKVQNNDQLQAPPIAEYTYVKLIDDDDHLFPPLRERANPENNHPVFRLSTNEEKPDLMNVVLGELDTYFHRLPTDYVVRMVQPSSNPEVITID</sequence>
<feature type="compositionally biased region" description="Low complexity" evidence="1">
    <location>
        <begin position="210"/>
        <end position="232"/>
    </location>
</feature>
<name>A0A226CY89_FOLCA</name>
<dbReference type="AlphaFoldDB" id="A0A226CY89"/>
<accession>A0A226CY89</accession>
<comment type="caution">
    <text evidence="2">The sequence shown here is derived from an EMBL/GenBank/DDBJ whole genome shotgun (WGS) entry which is preliminary data.</text>
</comment>
<dbReference type="EMBL" id="LNIX01000057">
    <property type="protein sequence ID" value="OXA37447.1"/>
    <property type="molecule type" value="Genomic_DNA"/>
</dbReference>
<feature type="compositionally biased region" description="Polar residues" evidence="1">
    <location>
        <begin position="179"/>
        <end position="209"/>
    </location>
</feature>
<proteinExistence type="predicted"/>